<reference evidence="9" key="2">
    <citation type="submission" date="2023-01" db="EMBL/GenBank/DDBJ databases">
        <title>Draft genome sequence of Maritalea porphyrae strain NBRC 107169.</title>
        <authorList>
            <person name="Sun Q."/>
            <person name="Mori K."/>
        </authorList>
    </citation>
    <scope>NUCLEOTIDE SEQUENCE</scope>
    <source>
        <strain evidence="9">NBRC 107169</strain>
    </source>
</reference>
<dbReference type="Pfam" id="PF01925">
    <property type="entry name" value="TauE"/>
    <property type="match status" value="1"/>
</dbReference>
<feature type="transmembrane region" description="Helical" evidence="8">
    <location>
        <begin position="137"/>
        <end position="159"/>
    </location>
</feature>
<dbReference type="PANTHER" id="PTHR30269">
    <property type="entry name" value="TRANSMEMBRANE PROTEIN YFCA"/>
    <property type="match status" value="1"/>
</dbReference>
<keyword evidence="3" id="KW-0813">Transport</keyword>
<gene>
    <name evidence="9" type="ORF">GCM10007879_22180</name>
</gene>
<feature type="transmembrane region" description="Helical" evidence="8">
    <location>
        <begin position="12"/>
        <end position="35"/>
    </location>
</feature>
<feature type="transmembrane region" description="Helical" evidence="8">
    <location>
        <begin position="200"/>
        <end position="217"/>
    </location>
</feature>
<comment type="similarity">
    <text evidence="2 8">Belongs to the 4-toluene sulfonate uptake permease (TSUP) (TC 2.A.102) family.</text>
</comment>
<keyword evidence="7 8" id="KW-0472">Membrane</keyword>
<keyword evidence="5 8" id="KW-0812">Transmembrane</keyword>
<evidence type="ECO:0000313" key="10">
    <source>
        <dbReference type="Proteomes" id="UP001161405"/>
    </source>
</evidence>
<evidence type="ECO:0000256" key="8">
    <source>
        <dbReference type="RuleBase" id="RU363041"/>
    </source>
</evidence>
<evidence type="ECO:0000256" key="5">
    <source>
        <dbReference type="ARBA" id="ARBA00022692"/>
    </source>
</evidence>
<name>A0ABQ5UUA9_9HYPH</name>
<evidence type="ECO:0000313" key="9">
    <source>
        <dbReference type="EMBL" id="GLQ17969.1"/>
    </source>
</evidence>
<accession>A0ABQ5UUA9</accession>
<reference evidence="9" key="1">
    <citation type="journal article" date="2014" name="Int. J. Syst. Evol. Microbiol.">
        <title>Complete genome of a new Firmicutes species belonging to the dominant human colonic microbiota ('Ruminococcus bicirculans') reveals two chromosomes and a selective capacity to utilize plant glucans.</title>
        <authorList>
            <consortium name="NISC Comparative Sequencing Program"/>
            <person name="Wegmann U."/>
            <person name="Louis P."/>
            <person name="Goesmann A."/>
            <person name="Henrissat B."/>
            <person name="Duncan S.H."/>
            <person name="Flint H.J."/>
        </authorList>
    </citation>
    <scope>NUCLEOTIDE SEQUENCE</scope>
    <source>
        <strain evidence="9">NBRC 107169</strain>
    </source>
</reference>
<feature type="transmembrane region" description="Helical" evidence="8">
    <location>
        <begin position="109"/>
        <end position="125"/>
    </location>
</feature>
<keyword evidence="4 8" id="KW-1003">Cell membrane</keyword>
<comment type="subcellular location">
    <subcellularLocation>
        <location evidence="1 8">Cell membrane</location>
        <topology evidence="1 8">Multi-pass membrane protein</topology>
    </subcellularLocation>
</comment>
<dbReference type="EMBL" id="BSNI01000002">
    <property type="protein sequence ID" value="GLQ17969.1"/>
    <property type="molecule type" value="Genomic_DNA"/>
</dbReference>
<feature type="transmembrane region" description="Helical" evidence="8">
    <location>
        <begin position="171"/>
        <end position="193"/>
    </location>
</feature>
<dbReference type="InterPro" id="IPR052017">
    <property type="entry name" value="TSUP"/>
</dbReference>
<feature type="transmembrane region" description="Helical" evidence="8">
    <location>
        <begin position="229"/>
        <end position="247"/>
    </location>
</feature>
<organism evidence="9 10">
    <name type="scientific">Maritalea porphyrae</name>
    <dbReference type="NCBI Taxonomy" id="880732"/>
    <lineage>
        <taxon>Bacteria</taxon>
        <taxon>Pseudomonadati</taxon>
        <taxon>Pseudomonadota</taxon>
        <taxon>Alphaproteobacteria</taxon>
        <taxon>Hyphomicrobiales</taxon>
        <taxon>Devosiaceae</taxon>
        <taxon>Maritalea</taxon>
    </lineage>
</organism>
<evidence type="ECO:0000256" key="3">
    <source>
        <dbReference type="ARBA" id="ARBA00022448"/>
    </source>
</evidence>
<evidence type="ECO:0000256" key="4">
    <source>
        <dbReference type="ARBA" id="ARBA00022475"/>
    </source>
</evidence>
<comment type="caution">
    <text evidence="9">The sequence shown here is derived from an EMBL/GenBank/DDBJ whole genome shotgun (WGS) entry which is preliminary data.</text>
</comment>
<evidence type="ECO:0000256" key="2">
    <source>
        <dbReference type="ARBA" id="ARBA00009142"/>
    </source>
</evidence>
<dbReference type="Proteomes" id="UP001161405">
    <property type="component" value="Unassembled WGS sequence"/>
</dbReference>
<sequence>MANLFSMVVPAGLDGWTSLILIISAFFTSGLTAALSLGGGIALIAILTFFLPAAIAVPMHGVAQFGSNAGRAYLRRKDVQWQYAIWFALGGIPGAILGGQVAVWMPNRLFTLLIAAFLLYSVWGPKPSSRNRQPIALFGFGGFAAFISMIIGVSGPIVSGLLKFIEDRKQFVATHALLMTFQNVAKILVFIFLGFSFYDYAALLFAMVVAGFAGTWVGGKLLDRLPEKAFRQAFKIAMTIIAAILIYRSI</sequence>
<dbReference type="InterPro" id="IPR002781">
    <property type="entry name" value="TM_pro_TauE-like"/>
</dbReference>
<evidence type="ECO:0000256" key="6">
    <source>
        <dbReference type="ARBA" id="ARBA00022989"/>
    </source>
</evidence>
<dbReference type="PANTHER" id="PTHR30269:SF23">
    <property type="entry name" value="MEMBRANE TRANSPORTER PROTEIN YDHB-RELATED"/>
    <property type="match status" value="1"/>
</dbReference>
<feature type="transmembrane region" description="Helical" evidence="8">
    <location>
        <begin position="41"/>
        <end position="62"/>
    </location>
</feature>
<dbReference type="RefSeq" id="WP_284364498.1">
    <property type="nucleotide sequence ID" value="NZ_BSNI01000002.1"/>
</dbReference>
<evidence type="ECO:0000256" key="1">
    <source>
        <dbReference type="ARBA" id="ARBA00004651"/>
    </source>
</evidence>
<proteinExistence type="inferred from homology"/>
<keyword evidence="10" id="KW-1185">Reference proteome</keyword>
<feature type="transmembrane region" description="Helical" evidence="8">
    <location>
        <begin position="83"/>
        <end position="103"/>
    </location>
</feature>
<evidence type="ECO:0000256" key="7">
    <source>
        <dbReference type="ARBA" id="ARBA00023136"/>
    </source>
</evidence>
<protein>
    <recommendedName>
        <fullName evidence="8">Probable membrane transporter protein</fullName>
    </recommendedName>
</protein>
<keyword evidence="6 8" id="KW-1133">Transmembrane helix</keyword>